<dbReference type="Proteomes" id="UP000589292">
    <property type="component" value="Unassembled WGS sequence"/>
</dbReference>
<organism evidence="12 13">
    <name type="scientific">Sphingomonas ursincola</name>
    <dbReference type="NCBI Taxonomy" id="56361"/>
    <lineage>
        <taxon>Bacteria</taxon>
        <taxon>Pseudomonadati</taxon>
        <taxon>Pseudomonadota</taxon>
        <taxon>Alphaproteobacteria</taxon>
        <taxon>Sphingomonadales</taxon>
        <taxon>Sphingomonadaceae</taxon>
        <taxon>Sphingomonas</taxon>
    </lineage>
</organism>
<feature type="transmembrane region" description="Helical" evidence="9">
    <location>
        <begin position="134"/>
        <end position="159"/>
    </location>
</feature>
<keyword evidence="3" id="KW-1003">Cell membrane</keyword>
<dbReference type="InterPro" id="IPR039421">
    <property type="entry name" value="Type_1_exporter"/>
</dbReference>
<protein>
    <submittedName>
        <fullName evidence="12">Type I secretion system permease/ATPase</fullName>
    </submittedName>
</protein>
<keyword evidence="4 9" id="KW-0812">Transmembrane</keyword>
<evidence type="ECO:0000313" key="13">
    <source>
        <dbReference type="Proteomes" id="UP000589292"/>
    </source>
</evidence>
<evidence type="ECO:0000256" key="1">
    <source>
        <dbReference type="ARBA" id="ARBA00004651"/>
    </source>
</evidence>
<comment type="subcellular location">
    <subcellularLocation>
        <location evidence="1">Cell membrane</location>
        <topology evidence="1">Multi-pass membrane protein</topology>
    </subcellularLocation>
</comment>
<reference evidence="12 13" key="1">
    <citation type="journal article" date="1994" name="Int. J. Syst. Bacteriol.">
        <title>Phylogenetic positions of novel aerobic, bacteriochlorophyll a-containing bacteria and description of Roseococcus thiosulfatophilus gen. nov., sp. nov., Erythromicrobium ramosum gen. nov., sp. nov., and Erythrobacter litoralis sp. nov.</title>
        <authorList>
            <person name="Yurkov V."/>
            <person name="Stackebrandt E."/>
            <person name="Holmes A."/>
            <person name="Fuerst J.A."/>
            <person name="Hugenholtz P."/>
            <person name="Golecki J."/>
            <person name="Gad'on N."/>
            <person name="Gorlenko V.M."/>
            <person name="Kompantseva E.I."/>
            <person name="Drews G."/>
        </authorList>
    </citation>
    <scope>NUCLEOTIDE SEQUENCE [LARGE SCALE GENOMIC DNA]</scope>
    <source>
        <strain evidence="12 13">KR-99</strain>
    </source>
</reference>
<dbReference type="InterPro" id="IPR003593">
    <property type="entry name" value="AAA+_ATPase"/>
</dbReference>
<feature type="transmembrane region" description="Helical" evidence="9">
    <location>
        <begin position="165"/>
        <end position="185"/>
    </location>
</feature>
<feature type="transmembrane region" description="Helical" evidence="9">
    <location>
        <begin position="28"/>
        <end position="50"/>
    </location>
</feature>
<dbReference type="PANTHER" id="PTHR43394">
    <property type="entry name" value="ATP-DEPENDENT PERMEASE MDL1, MITOCHONDRIAL"/>
    <property type="match status" value="1"/>
</dbReference>
<gene>
    <name evidence="12" type="ORF">FG486_03910</name>
</gene>
<name>A0A7V8RC41_9SPHN</name>
<dbReference type="CDD" id="cd18587">
    <property type="entry name" value="ABC_6TM_LapB_like"/>
    <property type="match status" value="1"/>
</dbReference>
<dbReference type="GO" id="GO:0015421">
    <property type="term" value="F:ABC-type oligopeptide transporter activity"/>
    <property type="evidence" value="ECO:0007669"/>
    <property type="project" value="TreeGrafter"/>
</dbReference>
<evidence type="ECO:0000256" key="9">
    <source>
        <dbReference type="SAM" id="Phobius"/>
    </source>
</evidence>
<dbReference type="GO" id="GO:0016887">
    <property type="term" value="F:ATP hydrolysis activity"/>
    <property type="evidence" value="ECO:0007669"/>
    <property type="project" value="InterPro"/>
</dbReference>
<dbReference type="Pfam" id="PF00664">
    <property type="entry name" value="ABC_membrane"/>
    <property type="match status" value="1"/>
</dbReference>
<dbReference type="SUPFAM" id="SSF90123">
    <property type="entry name" value="ABC transporter transmembrane region"/>
    <property type="match status" value="1"/>
</dbReference>
<keyword evidence="7 9" id="KW-1133">Transmembrane helix</keyword>
<dbReference type="InterPro" id="IPR003439">
    <property type="entry name" value="ABC_transporter-like_ATP-bd"/>
</dbReference>
<proteinExistence type="predicted"/>
<dbReference type="FunFam" id="3.40.50.300:FF:000299">
    <property type="entry name" value="ABC transporter ATP-binding protein/permease"/>
    <property type="match status" value="1"/>
</dbReference>
<dbReference type="AlphaFoldDB" id="A0A7V8RC41"/>
<evidence type="ECO:0000259" key="10">
    <source>
        <dbReference type="PROSITE" id="PS50893"/>
    </source>
</evidence>
<evidence type="ECO:0000256" key="3">
    <source>
        <dbReference type="ARBA" id="ARBA00022475"/>
    </source>
</evidence>
<feature type="transmembrane region" description="Helical" evidence="9">
    <location>
        <begin position="246"/>
        <end position="271"/>
    </location>
</feature>
<evidence type="ECO:0000256" key="2">
    <source>
        <dbReference type="ARBA" id="ARBA00022448"/>
    </source>
</evidence>
<accession>A0A7V8RC41</accession>
<dbReference type="SUPFAM" id="SSF52540">
    <property type="entry name" value="P-loop containing nucleoside triphosphate hydrolases"/>
    <property type="match status" value="1"/>
</dbReference>
<feature type="domain" description="ABC transmembrane type-1" evidence="11">
    <location>
        <begin position="28"/>
        <end position="306"/>
    </location>
</feature>
<dbReference type="GO" id="GO:0005524">
    <property type="term" value="F:ATP binding"/>
    <property type="evidence" value="ECO:0007669"/>
    <property type="project" value="UniProtKB-KW"/>
</dbReference>
<feature type="transmembrane region" description="Helical" evidence="9">
    <location>
        <begin position="62"/>
        <end position="79"/>
    </location>
</feature>
<keyword evidence="2" id="KW-0813">Transport</keyword>
<dbReference type="GO" id="GO:0005886">
    <property type="term" value="C:plasma membrane"/>
    <property type="evidence" value="ECO:0007669"/>
    <property type="project" value="UniProtKB-SubCell"/>
</dbReference>
<comment type="caution">
    <text evidence="12">The sequence shown here is derived from an EMBL/GenBank/DDBJ whole genome shotgun (WGS) entry which is preliminary data.</text>
</comment>
<dbReference type="PROSITE" id="PS50929">
    <property type="entry name" value="ABC_TM1F"/>
    <property type="match status" value="1"/>
</dbReference>
<evidence type="ECO:0000256" key="5">
    <source>
        <dbReference type="ARBA" id="ARBA00022741"/>
    </source>
</evidence>
<dbReference type="InterPro" id="IPR036640">
    <property type="entry name" value="ABC1_TM_sf"/>
</dbReference>
<evidence type="ECO:0000256" key="7">
    <source>
        <dbReference type="ARBA" id="ARBA00022989"/>
    </source>
</evidence>
<dbReference type="PROSITE" id="PS50893">
    <property type="entry name" value="ABC_TRANSPORTER_2"/>
    <property type="match status" value="1"/>
</dbReference>
<dbReference type="PANTHER" id="PTHR43394:SF1">
    <property type="entry name" value="ATP-BINDING CASSETTE SUB-FAMILY B MEMBER 10, MITOCHONDRIAL"/>
    <property type="match status" value="1"/>
</dbReference>
<dbReference type="Gene3D" id="1.20.1560.10">
    <property type="entry name" value="ABC transporter type 1, transmembrane domain"/>
    <property type="match status" value="1"/>
</dbReference>
<keyword evidence="5" id="KW-0547">Nucleotide-binding</keyword>
<dbReference type="EMBL" id="VDES01000001">
    <property type="protein sequence ID" value="MBA1373470.1"/>
    <property type="molecule type" value="Genomic_DNA"/>
</dbReference>
<dbReference type="InterPro" id="IPR017871">
    <property type="entry name" value="ABC_transporter-like_CS"/>
</dbReference>
<dbReference type="InterPro" id="IPR027417">
    <property type="entry name" value="P-loop_NTPase"/>
</dbReference>
<evidence type="ECO:0000256" key="8">
    <source>
        <dbReference type="ARBA" id="ARBA00023136"/>
    </source>
</evidence>
<dbReference type="NCBIfam" id="TIGR03375">
    <property type="entry name" value="type_I_sec_LssB"/>
    <property type="match status" value="1"/>
</dbReference>
<keyword evidence="13" id="KW-1185">Reference proteome</keyword>
<sequence>MTIVERPPRFARWLTEPMQRNRAIYAKVALAATVINLFGIVTSLFTMTVYDRVLPNNATSSLIALTIGLAIVVIFDFVLRNLRAYFADIAGARIDEEIGDTVFRRLLAIRMDVRSGSTGSLAAMMRELESLRDFFASMTLTALVDLPFILVTLAVIAIIGGPLVFVPLLMVPLVIIVSLLAQPALDRLSARAMQQAQLKQAVLVEAIGGLETVKANNAAPLLNARWQAAMEKHSQISLNQRLVSTFAVNIAVIANTISYAGVVVAGVGMIASQNLTMGGLIACSILAGRAVAPLGQIAQLMTRLTQARTAYAQINGLLEHPPEGPAQTAIVPRVTGQIELRKVSFRYPGQAEAALSDVSLRIRPGEKVAILGRMGSGKSTIARMIMGLYAPADGLVLIDGTDMKQIDPAAYRARIGVALQESVLLSGSIRDNIVLGRETIDDAEMLRAAQVSGAHDFIGVMANGYDLVLADRGESLSGGQRQAIAMARALTGSPPLLVFDEPTSAMDVQTEARLIKRLAVELADRTLLLITHRPPMLRLVDRVIIMDGGRIVADGPRDEVLNKAGAVAGASGTVQPVRAV</sequence>
<feature type="domain" description="ABC transporter" evidence="10">
    <location>
        <begin position="338"/>
        <end position="573"/>
    </location>
</feature>
<evidence type="ECO:0000256" key="4">
    <source>
        <dbReference type="ARBA" id="ARBA00022692"/>
    </source>
</evidence>
<evidence type="ECO:0000313" key="12">
    <source>
        <dbReference type="EMBL" id="MBA1373470.1"/>
    </source>
</evidence>
<dbReference type="Gene3D" id="3.40.50.300">
    <property type="entry name" value="P-loop containing nucleotide triphosphate hydrolases"/>
    <property type="match status" value="1"/>
</dbReference>
<keyword evidence="6" id="KW-0067">ATP-binding</keyword>
<dbReference type="InterPro" id="IPR017750">
    <property type="entry name" value="ATPase_T1SS"/>
</dbReference>
<evidence type="ECO:0000259" key="11">
    <source>
        <dbReference type="PROSITE" id="PS50929"/>
    </source>
</evidence>
<keyword evidence="8 9" id="KW-0472">Membrane</keyword>
<dbReference type="SMART" id="SM00382">
    <property type="entry name" value="AAA"/>
    <property type="match status" value="1"/>
</dbReference>
<dbReference type="InterPro" id="IPR011527">
    <property type="entry name" value="ABC1_TM_dom"/>
</dbReference>
<dbReference type="Pfam" id="PF00005">
    <property type="entry name" value="ABC_tran"/>
    <property type="match status" value="1"/>
</dbReference>
<dbReference type="PROSITE" id="PS00211">
    <property type="entry name" value="ABC_TRANSPORTER_1"/>
    <property type="match status" value="1"/>
</dbReference>
<evidence type="ECO:0000256" key="6">
    <source>
        <dbReference type="ARBA" id="ARBA00022840"/>
    </source>
</evidence>